<dbReference type="EMBL" id="MDZA01000436">
    <property type="protein sequence ID" value="OGX82156.1"/>
    <property type="molecule type" value="Genomic_DNA"/>
</dbReference>
<gene>
    <name evidence="3" type="ORF">BEN49_14415</name>
</gene>
<dbReference type="PROSITE" id="PS50110">
    <property type="entry name" value="RESPONSE_REGULATORY"/>
    <property type="match status" value="1"/>
</dbReference>
<dbReference type="InterPro" id="IPR001789">
    <property type="entry name" value="Sig_transdc_resp-reg_receiver"/>
</dbReference>
<keyword evidence="1" id="KW-0597">Phosphoprotein</keyword>
<feature type="modified residue" description="4-aspartylphosphate" evidence="1">
    <location>
        <position position="63"/>
    </location>
</feature>
<comment type="caution">
    <text evidence="3">The sequence shown here is derived from an EMBL/GenBank/DDBJ whole genome shotgun (WGS) entry which is preliminary data.</text>
</comment>
<name>A0A1G1SU87_9BACT</name>
<dbReference type="GO" id="GO:0000160">
    <property type="term" value="P:phosphorelay signal transduction system"/>
    <property type="evidence" value="ECO:0007669"/>
    <property type="project" value="InterPro"/>
</dbReference>
<evidence type="ECO:0000313" key="4">
    <source>
        <dbReference type="Proteomes" id="UP000177506"/>
    </source>
</evidence>
<sequence length="148" mass="16218">MPTALLAYVIENDRITATITELVLRKNLRCGEVQTYGNGQLAFDQLGAALRSGSTVPDLILLDLDMPVMDGWEFLDALGALPSAKHVCVFVLTSSIHPDDARKAKFYKQVKGFFLKPLNIDSVTWMQHFLQLAGASGRAQRLGAARAN</sequence>
<evidence type="ECO:0000256" key="1">
    <source>
        <dbReference type="PROSITE-ProRule" id="PRU00169"/>
    </source>
</evidence>
<proteinExistence type="predicted"/>
<keyword evidence="4" id="KW-1185">Reference proteome</keyword>
<reference evidence="3 4" key="1">
    <citation type="submission" date="2016-08" db="EMBL/GenBank/DDBJ databases">
        <title>Hymenobacter coccineus sp. nov., Hymenobacter lapidarius sp. nov. and Hymenobacter glacialis sp. nov., isolated from Antarctic soil.</title>
        <authorList>
            <person name="Sedlacek I."/>
            <person name="Kralova S."/>
            <person name="Kyrova K."/>
            <person name="Maslanova I."/>
            <person name="Stankova E."/>
            <person name="Vrbovska V."/>
            <person name="Nemec M."/>
            <person name="Bartak M."/>
            <person name="Svec P."/>
            <person name="Busse H.-J."/>
            <person name="Pantucek R."/>
        </authorList>
    </citation>
    <scope>NUCLEOTIDE SEQUENCE [LARGE SCALE GENOMIC DNA]</scope>
    <source>
        <strain evidence="3 4">CCM 8649</strain>
    </source>
</reference>
<dbReference type="OrthoDB" id="673128at2"/>
<accession>A0A1G1SU87</accession>
<dbReference type="SUPFAM" id="SSF52172">
    <property type="entry name" value="CheY-like"/>
    <property type="match status" value="1"/>
</dbReference>
<protein>
    <recommendedName>
        <fullName evidence="2">Response regulatory domain-containing protein</fullName>
    </recommendedName>
</protein>
<dbReference type="Pfam" id="PF00072">
    <property type="entry name" value="Response_reg"/>
    <property type="match status" value="1"/>
</dbReference>
<evidence type="ECO:0000259" key="2">
    <source>
        <dbReference type="PROSITE" id="PS50110"/>
    </source>
</evidence>
<dbReference type="RefSeq" id="WP_070746778.1">
    <property type="nucleotide sequence ID" value="NZ_MDZA01000436.1"/>
</dbReference>
<organism evidence="3 4">
    <name type="scientific">Hymenobacter coccineus</name>
    <dbReference type="NCBI Taxonomy" id="1908235"/>
    <lineage>
        <taxon>Bacteria</taxon>
        <taxon>Pseudomonadati</taxon>
        <taxon>Bacteroidota</taxon>
        <taxon>Cytophagia</taxon>
        <taxon>Cytophagales</taxon>
        <taxon>Hymenobacteraceae</taxon>
        <taxon>Hymenobacter</taxon>
    </lineage>
</organism>
<dbReference type="InterPro" id="IPR011006">
    <property type="entry name" value="CheY-like_superfamily"/>
</dbReference>
<dbReference type="InterPro" id="IPR052893">
    <property type="entry name" value="TCS_response_regulator"/>
</dbReference>
<dbReference type="Gene3D" id="3.40.50.2300">
    <property type="match status" value="1"/>
</dbReference>
<dbReference type="SMART" id="SM00448">
    <property type="entry name" value="REC"/>
    <property type="match status" value="1"/>
</dbReference>
<evidence type="ECO:0000313" key="3">
    <source>
        <dbReference type="EMBL" id="OGX82156.1"/>
    </source>
</evidence>
<dbReference type="Proteomes" id="UP000177506">
    <property type="component" value="Unassembled WGS sequence"/>
</dbReference>
<dbReference type="AlphaFoldDB" id="A0A1G1SU87"/>
<feature type="domain" description="Response regulatory" evidence="2">
    <location>
        <begin position="6"/>
        <end position="131"/>
    </location>
</feature>
<dbReference type="PANTHER" id="PTHR44520:SF2">
    <property type="entry name" value="RESPONSE REGULATOR RCP1"/>
    <property type="match status" value="1"/>
</dbReference>
<dbReference type="PANTHER" id="PTHR44520">
    <property type="entry name" value="RESPONSE REGULATOR RCP1-RELATED"/>
    <property type="match status" value="1"/>
</dbReference>